<keyword evidence="3 5" id="KW-0697">Rotamase</keyword>
<feature type="signal peptide" evidence="7">
    <location>
        <begin position="1"/>
        <end position="18"/>
    </location>
</feature>
<dbReference type="Gene3D" id="3.10.50.40">
    <property type="match status" value="1"/>
</dbReference>
<dbReference type="AlphaFoldDB" id="A0AAU7Y3N6"/>
<dbReference type="InterPro" id="IPR036944">
    <property type="entry name" value="PPIase_FKBP_N_sf"/>
</dbReference>
<evidence type="ECO:0000259" key="8">
    <source>
        <dbReference type="PROSITE" id="PS50059"/>
    </source>
</evidence>
<evidence type="ECO:0000256" key="4">
    <source>
        <dbReference type="ARBA" id="ARBA00023235"/>
    </source>
</evidence>
<dbReference type="GO" id="GO:0003755">
    <property type="term" value="F:peptidyl-prolyl cis-trans isomerase activity"/>
    <property type="evidence" value="ECO:0007669"/>
    <property type="project" value="UniProtKB-UniRule"/>
</dbReference>
<accession>A0AAU7Y3N6</accession>
<dbReference type="Pfam" id="PF00254">
    <property type="entry name" value="FKBP_C"/>
    <property type="match status" value="1"/>
</dbReference>
<dbReference type="GO" id="GO:0006457">
    <property type="term" value="P:protein folding"/>
    <property type="evidence" value="ECO:0007669"/>
    <property type="project" value="InterPro"/>
</dbReference>
<dbReference type="Gene3D" id="1.10.287.460">
    <property type="entry name" value="Peptidyl-prolyl cis-trans isomerase, FKBP-type, N-terminal domain"/>
    <property type="match status" value="1"/>
</dbReference>
<name>A0AAU7Y3N6_9PSED</name>
<evidence type="ECO:0000313" key="9">
    <source>
        <dbReference type="EMBL" id="XBY64404.1"/>
    </source>
</evidence>
<sequence length="213" mass="23299">MRAVVSLCLCLLALTAQAADGEKDLAYSMGVKLGERLREEAPQLQLESLLRGLTQAYRGEKLELDAQRMEHLLDAHEASMEQSGQAPQKAIAAEKRFIALERGKYGVRELTDGVLVSELRAGSGAKPGAHSQVRVNYRGQLADGSVFDASDKPQWFRLDSVIAGWRSALQEMPVGAKWHLVIPSSQAYGEEGAGDLIPPYAPLVFDLELLEVR</sequence>
<keyword evidence="7" id="KW-0732">Signal</keyword>
<dbReference type="InterPro" id="IPR001179">
    <property type="entry name" value="PPIase_FKBP_dom"/>
</dbReference>
<keyword evidence="4 5" id="KW-0413">Isomerase</keyword>
<dbReference type="Pfam" id="PF01346">
    <property type="entry name" value="FKBP_N"/>
    <property type="match status" value="1"/>
</dbReference>
<evidence type="ECO:0000256" key="5">
    <source>
        <dbReference type="PROSITE-ProRule" id="PRU00277"/>
    </source>
</evidence>
<dbReference type="PROSITE" id="PS50059">
    <property type="entry name" value="FKBP_PPIASE"/>
    <property type="match status" value="1"/>
</dbReference>
<dbReference type="EMBL" id="CP158373">
    <property type="protein sequence ID" value="XBY64404.1"/>
    <property type="molecule type" value="Genomic_DNA"/>
</dbReference>
<proteinExistence type="inferred from homology"/>
<dbReference type="PANTHER" id="PTHR43811:SF23">
    <property type="entry name" value="FKBP-TYPE 22 KDA PEPTIDYL-PROLYL CIS-TRANS ISOMERASE"/>
    <property type="match status" value="1"/>
</dbReference>
<feature type="domain" description="PPIase FKBP-type" evidence="8">
    <location>
        <begin position="130"/>
        <end position="213"/>
    </location>
</feature>
<evidence type="ECO:0000256" key="7">
    <source>
        <dbReference type="SAM" id="SignalP"/>
    </source>
</evidence>
<comment type="similarity">
    <text evidence="2 6">Belongs to the FKBP-type PPIase family.</text>
</comment>
<organism evidence="9">
    <name type="scientific">Pseudomonas solani</name>
    <dbReference type="NCBI Taxonomy" id="2731552"/>
    <lineage>
        <taxon>Bacteria</taxon>
        <taxon>Pseudomonadati</taxon>
        <taxon>Pseudomonadota</taxon>
        <taxon>Gammaproteobacteria</taxon>
        <taxon>Pseudomonadales</taxon>
        <taxon>Pseudomonadaceae</taxon>
        <taxon>Pseudomonas</taxon>
    </lineage>
</organism>
<evidence type="ECO:0000256" key="1">
    <source>
        <dbReference type="ARBA" id="ARBA00000971"/>
    </source>
</evidence>
<protein>
    <recommendedName>
        <fullName evidence="6">Peptidyl-prolyl cis-trans isomerase</fullName>
        <ecNumber evidence="6">5.2.1.8</ecNumber>
    </recommendedName>
</protein>
<evidence type="ECO:0000256" key="3">
    <source>
        <dbReference type="ARBA" id="ARBA00023110"/>
    </source>
</evidence>
<evidence type="ECO:0000256" key="2">
    <source>
        <dbReference type="ARBA" id="ARBA00006577"/>
    </source>
</evidence>
<reference evidence="9" key="1">
    <citation type="submission" date="2023-08" db="EMBL/GenBank/DDBJ databases">
        <title>Increased levels of nutrients transform a symbiont into a lethal pathobiont.</title>
        <authorList>
            <person name="Lachnit T."/>
            <person name="Ulrich L."/>
            <person name="Willmer F.M."/>
            <person name="Hasenbein T."/>
            <person name="Steiner L.X."/>
            <person name="Wolters M."/>
            <person name="Herbst E.M."/>
            <person name="Deines P."/>
        </authorList>
    </citation>
    <scope>NUCLEOTIDE SEQUENCE</scope>
    <source>
        <strain evidence="9">T3</strain>
    </source>
</reference>
<dbReference type="InterPro" id="IPR000774">
    <property type="entry name" value="PPIase_FKBP_N"/>
</dbReference>
<dbReference type="PANTHER" id="PTHR43811">
    <property type="entry name" value="FKBP-TYPE PEPTIDYL-PROLYL CIS-TRANS ISOMERASE FKPA"/>
    <property type="match status" value="1"/>
</dbReference>
<dbReference type="SUPFAM" id="SSF54534">
    <property type="entry name" value="FKBP-like"/>
    <property type="match status" value="1"/>
</dbReference>
<dbReference type="EC" id="5.2.1.8" evidence="6"/>
<dbReference type="InterPro" id="IPR046357">
    <property type="entry name" value="PPIase_dom_sf"/>
</dbReference>
<feature type="chain" id="PRO_5043817923" description="Peptidyl-prolyl cis-trans isomerase" evidence="7">
    <location>
        <begin position="19"/>
        <end position="213"/>
    </location>
</feature>
<dbReference type="RefSeq" id="WP_350447444.1">
    <property type="nucleotide sequence ID" value="NZ_CP158373.1"/>
</dbReference>
<gene>
    <name evidence="9" type="ORF">ABS648_01190</name>
</gene>
<evidence type="ECO:0000256" key="6">
    <source>
        <dbReference type="RuleBase" id="RU003915"/>
    </source>
</evidence>
<comment type="catalytic activity">
    <reaction evidence="1 5 6">
        <text>[protein]-peptidylproline (omega=180) = [protein]-peptidylproline (omega=0)</text>
        <dbReference type="Rhea" id="RHEA:16237"/>
        <dbReference type="Rhea" id="RHEA-COMP:10747"/>
        <dbReference type="Rhea" id="RHEA-COMP:10748"/>
        <dbReference type="ChEBI" id="CHEBI:83833"/>
        <dbReference type="ChEBI" id="CHEBI:83834"/>
        <dbReference type="EC" id="5.2.1.8"/>
    </reaction>
</comment>